<sequence>MANISEAHGILSFSPNLVHDHPKVVYTFLRFLKQAEDEWEYNIRAETTLYDLREDVDFNKNPSVLDTVFNFEAFGKWRFEYNLNTLFESIQETLDYHADLRYLLSILASSPEKYYILFDFVDFEPYAQVFYHATIHVSVSREENTFSTFVLSKKITPLNFTAKDVVENGISALAYDASNVMEILNCNFYHYLFEQFNILINDEVKRGFWMYYTYSDYNILLEYEVEEFILNFIRVYKNYKSQRIR</sequence>
<evidence type="ECO:0000313" key="1">
    <source>
        <dbReference type="EMBL" id="STY85505.1"/>
    </source>
</evidence>
<reference evidence="1 2" key="1">
    <citation type="submission" date="2018-06" db="EMBL/GenBank/DDBJ databases">
        <authorList>
            <consortium name="Pathogen Informatics"/>
            <person name="Doyle S."/>
        </authorList>
    </citation>
    <scope>NUCLEOTIDE SEQUENCE [LARGE SCALE GENOMIC DNA]</scope>
    <source>
        <strain evidence="2">NCTC 10815</strain>
    </source>
</reference>
<name>A0A378PHZ7_LISGR</name>
<protein>
    <submittedName>
        <fullName evidence="1">Uncharacterized protein</fullName>
    </submittedName>
</protein>
<evidence type="ECO:0000313" key="2">
    <source>
        <dbReference type="Proteomes" id="UP000254879"/>
    </source>
</evidence>
<accession>A0A378PHZ7</accession>
<dbReference type="Proteomes" id="UP000254879">
    <property type="component" value="Unassembled WGS sequence"/>
</dbReference>
<dbReference type="RefSeq" id="WP_003759343.1">
    <property type="nucleotide sequence ID" value="NC_014496.1"/>
</dbReference>
<gene>
    <name evidence="1" type="ORF">NCTC10815_03065</name>
</gene>
<organism evidence="1 2">
    <name type="scientific">Listeria grayi</name>
    <name type="common">Listeria murrayi</name>
    <dbReference type="NCBI Taxonomy" id="1641"/>
    <lineage>
        <taxon>Bacteria</taxon>
        <taxon>Bacillati</taxon>
        <taxon>Bacillota</taxon>
        <taxon>Bacilli</taxon>
        <taxon>Bacillales</taxon>
        <taxon>Listeriaceae</taxon>
        <taxon>Listeria</taxon>
    </lineage>
</organism>
<proteinExistence type="predicted"/>
<dbReference type="EMBL" id="UGPG01000002">
    <property type="protein sequence ID" value="STY85505.1"/>
    <property type="molecule type" value="Genomic_DNA"/>
</dbReference>
<dbReference type="AlphaFoldDB" id="A0A378PHZ7"/>